<name>A0A2X2K2U7_STAAU</name>
<organism evidence="1 2">
    <name type="scientific">Staphylococcus aureus</name>
    <dbReference type="NCBI Taxonomy" id="1280"/>
    <lineage>
        <taxon>Bacteria</taxon>
        <taxon>Bacillati</taxon>
        <taxon>Bacillota</taxon>
        <taxon>Bacilli</taxon>
        <taxon>Bacillales</taxon>
        <taxon>Staphylococcaceae</taxon>
        <taxon>Staphylococcus</taxon>
    </lineage>
</organism>
<evidence type="ECO:0000313" key="2">
    <source>
        <dbReference type="Proteomes" id="UP000249913"/>
    </source>
</evidence>
<dbReference type="Proteomes" id="UP000249913">
    <property type="component" value="Unassembled WGS sequence"/>
</dbReference>
<sequence length="38" mass="4051">MVNDGKDLSQDAHAKDLESMGISVVSGSHPLTLLDKIQ</sequence>
<dbReference type="Gene3D" id="3.40.50.720">
    <property type="entry name" value="NAD(P)-binding Rossmann-like Domain"/>
    <property type="match status" value="1"/>
</dbReference>
<dbReference type="EMBL" id="UAUX01000008">
    <property type="protein sequence ID" value="SPZ98561.1"/>
    <property type="molecule type" value="Genomic_DNA"/>
</dbReference>
<dbReference type="EC" id="6.3.2.9" evidence="1"/>
<gene>
    <name evidence="1" type="primary">murD_3</name>
    <name evidence="1" type="ORF">NCTC7878_01958</name>
</gene>
<keyword evidence="1" id="KW-0436">Ligase</keyword>
<evidence type="ECO:0000313" key="1">
    <source>
        <dbReference type="EMBL" id="SPZ98561.1"/>
    </source>
</evidence>
<accession>A0A2X2K2U7</accession>
<reference evidence="1 2" key="1">
    <citation type="submission" date="2018-06" db="EMBL/GenBank/DDBJ databases">
        <authorList>
            <consortium name="Pathogen Informatics"/>
            <person name="Doyle S."/>
        </authorList>
    </citation>
    <scope>NUCLEOTIDE SEQUENCE [LARGE SCALE GENOMIC DNA]</scope>
    <source>
        <strain evidence="1 2">NCTC7878</strain>
    </source>
</reference>
<dbReference type="AlphaFoldDB" id="A0A2X2K2U7"/>
<protein>
    <submittedName>
        <fullName evidence="1">UDP-N-acetylmuramoylalanine--D-glutamate ligase</fullName>
        <ecNumber evidence="1">6.3.2.9</ecNumber>
    </submittedName>
</protein>
<dbReference type="GO" id="GO:0008764">
    <property type="term" value="F:UDP-N-acetylmuramoylalanine-D-glutamate ligase activity"/>
    <property type="evidence" value="ECO:0007669"/>
    <property type="project" value="UniProtKB-EC"/>
</dbReference>
<proteinExistence type="predicted"/>